<protein>
    <submittedName>
        <fullName evidence="3">Diguanylate cyclase (GGDEF)-like protein</fullName>
    </submittedName>
</protein>
<dbReference type="InterPro" id="IPR050469">
    <property type="entry name" value="Diguanylate_Cyclase"/>
</dbReference>
<feature type="transmembrane region" description="Helical" evidence="1">
    <location>
        <begin position="12"/>
        <end position="35"/>
    </location>
</feature>
<organism evidence="3 4">
    <name type="scientific">Aminicella lysinilytica</name>
    <dbReference type="NCBI Taxonomy" id="433323"/>
    <lineage>
        <taxon>Bacteria</taxon>
        <taxon>Bacillati</taxon>
        <taxon>Bacillota</taxon>
        <taxon>Clostridia</taxon>
        <taxon>Peptostreptococcales</taxon>
        <taxon>Anaerovoracaceae</taxon>
        <taxon>Aminicella</taxon>
    </lineage>
</organism>
<dbReference type="OrthoDB" id="9809348at2"/>
<dbReference type="CDD" id="cd01949">
    <property type="entry name" value="GGDEF"/>
    <property type="match status" value="1"/>
</dbReference>
<dbReference type="RefSeq" id="WP_133528819.1">
    <property type="nucleotide sequence ID" value="NZ_SNXO01000026.1"/>
</dbReference>
<dbReference type="InterPro" id="IPR043128">
    <property type="entry name" value="Rev_trsase/Diguanyl_cyclase"/>
</dbReference>
<dbReference type="PANTHER" id="PTHR45138:SF9">
    <property type="entry name" value="DIGUANYLATE CYCLASE DGCM-RELATED"/>
    <property type="match status" value="1"/>
</dbReference>
<evidence type="ECO:0000313" key="4">
    <source>
        <dbReference type="Proteomes" id="UP000295500"/>
    </source>
</evidence>
<keyword evidence="1" id="KW-0472">Membrane</keyword>
<dbReference type="GO" id="GO:0052621">
    <property type="term" value="F:diguanylate cyclase activity"/>
    <property type="evidence" value="ECO:0007669"/>
    <property type="project" value="TreeGrafter"/>
</dbReference>
<name>A0A4V3CRA1_9FIRM</name>
<evidence type="ECO:0000259" key="2">
    <source>
        <dbReference type="PROSITE" id="PS50887"/>
    </source>
</evidence>
<feature type="transmembrane region" description="Helical" evidence="1">
    <location>
        <begin position="93"/>
        <end position="110"/>
    </location>
</feature>
<accession>A0A4V3CRA1</accession>
<dbReference type="Gene3D" id="3.30.70.270">
    <property type="match status" value="1"/>
</dbReference>
<keyword evidence="1" id="KW-1133">Transmembrane helix</keyword>
<evidence type="ECO:0000256" key="1">
    <source>
        <dbReference type="SAM" id="Phobius"/>
    </source>
</evidence>
<reference evidence="3 4" key="1">
    <citation type="submission" date="2019-03" db="EMBL/GenBank/DDBJ databases">
        <title>Genomic Encyclopedia of Type Strains, Phase IV (KMG-IV): sequencing the most valuable type-strain genomes for metagenomic binning, comparative biology and taxonomic classification.</title>
        <authorList>
            <person name="Goeker M."/>
        </authorList>
    </citation>
    <scope>NUCLEOTIDE SEQUENCE [LARGE SCALE GENOMIC DNA]</scope>
    <source>
        <strain evidence="3 4">DSM 28287</strain>
    </source>
</reference>
<gene>
    <name evidence="3" type="ORF">EV211_12624</name>
</gene>
<proteinExistence type="predicted"/>
<feature type="transmembrane region" description="Helical" evidence="1">
    <location>
        <begin position="42"/>
        <end position="73"/>
    </location>
</feature>
<dbReference type="SUPFAM" id="SSF55073">
    <property type="entry name" value="Nucleotide cyclase"/>
    <property type="match status" value="1"/>
</dbReference>
<dbReference type="InterPro" id="IPR029787">
    <property type="entry name" value="Nucleotide_cyclase"/>
</dbReference>
<dbReference type="PROSITE" id="PS50887">
    <property type="entry name" value="GGDEF"/>
    <property type="match status" value="1"/>
</dbReference>
<dbReference type="Pfam" id="PF00990">
    <property type="entry name" value="GGDEF"/>
    <property type="match status" value="1"/>
</dbReference>
<dbReference type="InterPro" id="IPR000160">
    <property type="entry name" value="GGDEF_dom"/>
</dbReference>
<keyword evidence="4" id="KW-1185">Reference proteome</keyword>
<dbReference type="SMART" id="SM00267">
    <property type="entry name" value="GGDEF"/>
    <property type="match status" value="1"/>
</dbReference>
<comment type="caution">
    <text evidence="3">The sequence shown here is derived from an EMBL/GenBank/DDBJ whole genome shotgun (WGS) entry which is preliminary data.</text>
</comment>
<dbReference type="FunFam" id="3.30.70.270:FF:000001">
    <property type="entry name" value="Diguanylate cyclase domain protein"/>
    <property type="match status" value="1"/>
</dbReference>
<dbReference type="EMBL" id="SNXO01000026">
    <property type="protein sequence ID" value="TDP52417.1"/>
    <property type="molecule type" value="Genomic_DNA"/>
</dbReference>
<dbReference type="PANTHER" id="PTHR45138">
    <property type="entry name" value="REGULATORY COMPONENTS OF SENSORY TRANSDUCTION SYSTEM"/>
    <property type="match status" value="1"/>
</dbReference>
<feature type="domain" description="GGDEF" evidence="2">
    <location>
        <begin position="162"/>
        <end position="299"/>
    </location>
</feature>
<sequence length="300" mass="33076">MNERIDRVGEDTGIAVTIFVSAAITVALCVLNFCVHVPNPDAILLVAIVFFSLVYGYAGGVTSGIVTVGYTLFYYSDHSGGSISVTEGNFEKIVVMVVAIIFMVIMVGMLKKKFDRKNQELMDSNNKLQALVTIDPLTGLSNRRALDDIYEMYLAQAIRNRQPISCIIIDIDDFKHINDTFGHLKGDECLQYTAAVLDRSVKRASDFVGRYGGDEFVILLPDTNEDGVKLVSDRLRSEMAKMKVVDATSTQIMALTVSAGLATMIPDANAEKSILLKYADRALYEAKRQGKNCVVVYKDQ</sequence>
<dbReference type="AlphaFoldDB" id="A0A4V3CRA1"/>
<evidence type="ECO:0000313" key="3">
    <source>
        <dbReference type="EMBL" id="TDP52417.1"/>
    </source>
</evidence>
<dbReference type="Proteomes" id="UP000295500">
    <property type="component" value="Unassembled WGS sequence"/>
</dbReference>
<keyword evidence="1" id="KW-0812">Transmembrane</keyword>
<dbReference type="NCBIfam" id="TIGR00254">
    <property type="entry name" value="GGDEF"/>
    <property type="match status" value="1"/>
</dbReference>